<keyword evidence="8 16" id="KW-1133">Transmembrane helix</keyword>
<dbReference type="GO" id="GO:0004930">
    <property type="term" value="F:G protein-coupled receptor activity"/>
    <property type="evidence" value="ECO:0007669"/>
    <property type="project" value="InterPro"/>
</dbReference>
<dbReference type="PRINTS" id="PR00237">
    <property type="entry name" value="GPCRRHODOPSN"/>
</dbReference>
<dbReference type="SMART" id="SM00060">
    <property type="entry name" value="FN3"/>
    <property type="match status" value="1"/>
</dbReference>
<dbReference type="Gene3D" id="2.60.40.10">
    <property type="entry name" value="Immunoglobulins"/>
    <property type="match status" value="1"/>
</dbReference>
<dbReference type="SUPFAM" id="SSF50494">
    <property type="entry name" value="Trypsin-like serine proteases"/>
    <property type="match status" value="1"/>
</dbReference>
<feature type="domain" description="CUB" evidence="18">
    <location>
        <begin position="333"/>
        <end position="445"/>
    </location>
</feature>
<feature type="disulfide bond" evidence="13">
    <location>
        <begin position="128"/>
        <end position="146"/>
    </location>
</feature>
<keyword evidence="7 14" id="KW-0720">Serine protease</keyword>
<evidence type="ECO:0000313" key="22">
    <source>
        <dbReference type="EMBL" id="CAG2217445.1"/>
    </source>
</evidence>
<dbReference type="InterPro" id="IPR036116">
    <property type="entry name" value="FN3_sf"/>
</dbReference>
<accession>A0A8S3SAP7</accession>
<evidence type="ECO:0000259" key="20">
    <source>
        <dbReference type="PROSITE" id="PS50262"/>
    </source>
</evidence>
<dbReference type="InterPro" id="IPR002172">
    <property type="entry name" value="LDrepeatLR_classA_rpt"/>
</dbReference>
<feature type="transmembrane region" description="Helical" evidence="16">
    <location>
        <begin position="995"/>
        <end position="1021"/>
    </location>
</feature>
<dbReference type="PROSITE" id="PS01209">
    <property type="entry name" value="LDLRA_1"/>
    <property type="match status" value="2"/>
</dbReference>
<dbReference type="Pfam" id="PF00001">
    <property type="entry name" value="7tm_1"/>
    <property type="match status" value="1"/>
</dbReference>
<dbReference type="InterPro" id="IPR001254">
    <property type="entry name" value="Trypsin_dom"/>
</dbReference>
<dbReference type="Pfam" id="PF00041">
    <property type="entry name" value="fn3"/>
    <property type="match status" value="1"/>
</dbReference>
<dbReference type="CDD" id="cd00637">
    <property type="entry name" value="7tm_classA_rhodopsin-like"/>
    <property type="match status" value="1"/>
</dbReference>
<feature type="transmembrane region" description="Helical" evidence="16">
    <location>
        <begin position="1067"/>
        <end position="1089"/>
    </location>
</feature>
<feature type="transmembrane region" description="Helical" evidence="16">
    <location>
        <begin position="1248"/>
        <end position="1266"/>
    </location>
</feature>
<dbReference type="InterPro" id="IPR043504">
    <property type="entry name" value="Peptidase_S1_PA_chymotrypsin"/>
</dbReference>
<dbReference type="InterPro" id="IPR017452">
    <property type="entry name" value="GPCR_Rhodpsn_7TM"/>
</dbReference>
<evidence type="ECO:0000256" key="9">
    <source>
        <dbReference type="ARBA" id="ARBA00023136"/>
    </source>
</evidence>
<feature type="domain" description="Peptidase S1" evidence="19">
    <location>
        <begin position="769"/>
        <end position="1002"/>
    </location>
</feature>
<dbReference type="PROSITE" id="PS50853">
    <property type="entry name" value="FN3"/>
    <property type="match status" value="1"/>
</dbReference>
<keyword evidence="4 17" id="KW-0732">Signal</keyword>
<evidence type="ECO:0000256" key="2">
    <source>
        <dbReference type="ARBA" id="ARBA00022670"/>
    </source>
</evidence>
<dbReference type="InterPro" id="IPR003961">
    <property type="entry name" value="FN3_dom"/>
</dbReference>
<comment type="subcellular location">
    <subcellularLocation>
        <location evidence="1">Membrane</location>
    </subcellularLocation>
</comment>
<dbReference type="OrthoDB" id="10012881at2759"/>
<sequence length="1310" mass="146589">MVGYGVHINLLVLVFQTVYAGLLKDLVVTNIKDTSATIEWTPPNIVNGTLNGYRIRFEETGHPKTAFGISVLVSNLNYTVAALSPSTNYTVSLFASTTMGRMRISSMTFKTKDTIAVTTTCDGQLFDCLNGRCISPQWVCDGENDCGNLKDEQNCIMQKVECSSSEFRCGNGGCIPAKWRCDYNDDCGDNSDEQGCENTLSGCGGLKYRTGTKGDIRGRYNPFDFPNNRTCIWDISVPDDMFIKIHFLQRFRIKAFLDNCTDKFVAVYQDNGEALGKYCGRQPPVDMTIERNHIQIVFKTINMTRSEGFSMHWSAVNATKNNSGSNQLEKLVCNQVFTIDNETTHYIDTSELNQTFDSQCVWFIEAPKGYSIRFRFTDFNLNEDRYCSHDSIVIMDGPNLRIPYGPYCGQTIPLDIVTSYHIAKVIYQLDPVNGTSGLSLQFSAVEMPTPIPTLPAPKILCDHDIYYTEPDFITSPNYGFGNYYPRLRCLWRIFAPSGYLIRLHFTYFDVEFSQNCLYDALTITDGTSPSGDVLTTLCGQMFPDDVLSKTNSVVLSFVSDDNKSGSGFNITYTIENKTEVDNGNIVEKLCRNGTVISKNDSQGEILSPGYELGRKYPTNINCSWFIEAPVGKVISLIFNDFDVESERDCQFDSLSIYDRTNDVDTLIQTLCGPAYPNRLTSTSNLLLMVFHSDESDTRLGFNITYDFRDPVPSCLPSEFRCGNGSCIDSSLVCNNVSECSDGTDEIVCSLYDKNCGKPSIQAANVDHRIFGGQEAKPGSWPWQVSLKHDGDHLCGGTLIHPEWIVTASHCFEHYRSTKHWTANLGEHHMYKDDPGAVQAAVKTIIVHEHFETVSTNNDIALVQLQKPLTLNDKIDTVCLPQVMFKPGTLCYVTGFGEVLGTCCPFVLKQAAVPIDDLYSCNETSNLHGQITENMFCAGIGGNDACNGDSGGPLVCKDSDGKWELSGVTSFGIGCGAVMNNTTVNTYFSDSHYKHVVFILDALLMLPTIFGNSLILYCVLTYPNLKRKIYGLIANLALADLLIGSILFPYEMAAIFIPSLDRRKYLCIFKHSLFTTFIGASEMNLFMISMDRYFSVLRPLKYHTSFTTGRLKRYCAIGWSITIILGILPFFGWNTWELDTPCTSKFVHSPGYTTLILTFYILLILIAIALYILVAKKVFKHLHSEGGVKSNDVNYLRSTSKFTKNIVKTKIMIVVLGVFALCWSPYCVLVILQTYFIAPNDNLERVEKYLLLLGKANCGLNWIIYGIKNKTMRNAFRRTLCRRFPGQLSMSRSYESNTSTNASSIQESSYI</sequence>
<keyword evidence="11" id="KW-0325">Glycoprotein</keyword>
<dbReference type="InterPro" id="IPR009003">
    <property type="entry name" value="Peptidase_S1_PA"/>
</dbReference>
<evidence type="ECO:0000256" key="13">
    <source>
        <dbReference type="PROSITE-ProRule" id="PRU00124"/>
    </source>
</evidence>
<feature type="disulfide bond" evidence="13">
    <location>
        <begin position="721"/>
        <end position="739"/>
    </location>
</feature>
<dbReference type="Gene3D" id="2.40.10.10">
    <property type="entry name" value="Trypsin-like serine proteases"/>
    <property type="match status" value="3"/>
</dbReference>
<proteinExistence type="predicted"/>
<reference evidence="22" key="1">
    <citation type="submission" date="2021-03" db="EMBL/GenBank/DDBJ databases">
        <authorList>
            <person name="Bekaert M."/>
        </authorList>
    </citation>
    <scope>NUCLEOTIDE SEQUENCE</scope>
</reference>
<evidence type="ECO:0000256" key="14">
    <source>
        <dbReference type="RuleBase" id="RU363034"/>
    </source>
</evidence>
<dbReference type="PANTHER" id="PTHR24252">
    <property type="entry name" value="ACROSIN-RELATED"/>
    <property type="match status" value="1"/>
</dbReference>
<feature type="transmembrane region" description="Helical" evidence="16">
    <location>
        <begin position="1210"/>
        <end position="1236"/>
    </location>
</feature>
<feature type="disulfide bond" evidence="13">
    <location>
        <begin position="181"/>
        <end position="196"/>
    </location>
</feature>
<dbReference type="Pfam" id="PF00057">
    <property type="entry name" value="Ldl_recept_a"/>
    <property type="match status" value="3"/>
</dbReference>
<feature type="transmembrane region" description="Helical" evidence="16">
    <location>
        <begin position="1028"/>
        <end position="1047"/>
    </location>
</feature>
<keyword evidence="23" id="KW-1185">Reference proteome</keyword>
<dbReference type="PROSITE" id="PS01180">
    <property type="entry name" value="CUB"/>
    <property type="match status" value="4"/>
</dbReference>
<evidence type="ECO:0000256" key="7">
    <source>
        <dbReference type="ARBA" id="ARBA00022825"/>
    </source>
</evidence>
<dbReference type="InterPro" id="IPR023415">
    <property type="entry name" value="LDLR_class-A_CS"/>
</dbReference>
<dbReference type="GO" id="GO:0006508">
    <property type="term" value="P:proteolysis"/>
    <property type="evidence" value="ECO:0007669"/>
    <property type="project" value="UniProtKB-KW"/>
</dbReference>
<evidence type="ECO:0000256" key="17">
    <source>
        <dbReference type="SAM" id="SignalP"/>
    </source>
</evidence>
<evidence type="ECO:0000259" key="18">
    <source>
        <dbReference type="PROSITE" id="PS01180"/>
    </source>
</evidence>
<dbReference type="SMART" id="SM01381">
    <property type="entry name" value="7TM_GPCR_Srsx"/>
    <property type="match status" value="1"/>
</dbReference>
<dbReference type="EMBL" id="CAJPWZ010001545">
    <property type="protein sequence ID" value="CAG2217445.1"/>
    <property type="molecule type" value="Genomic_DNA"/>
</dbReference>
<evidence type="ECO:0000256" key="11">
    <source>
        <dbReference type="ARBA" id="ARBA00023180"/>
    </source>
</evidence>
<evidence type="ECO:0000256" key="5">
    <source>
        <dbReference type="ARBA" id="ARBA00022737"/>
    </source>
</evidence>
<feature type="disulfide bond" evidence="13">
    <location>
        <begin position="714"/>
        <end position="726"/>
    </location>
</feature>
<keyword evidence="2 14" id="KW-0645">Protease</keyword>
<comment type="caution">
    <text evidence="12">Lacks conserved residue(s) required for the propagation of feature annotation.</text>
</comment>
<dbReference type="InterPro" id="IPR013783">
    <property type="entry name" value="Ig-like_fold"/>
</dbReference>
<dbReference type="Pfam" id="PF00431">
    <property type="entry name" value="CUB"/>
    <property type="match status" value="4"/>
</dbReference>
<feature type="disulfide bond" evidence="12">
    <location>
        <begin position="333"/>
        <end position="360"/>
    </location>
</feature>
<feature type="disulfide bond" evidence="13">
    <location>
        <begin position="733"/>
        <end position="748"/>
    </location>
</feature>
<dbReference type="InterPro" id="IPR000276">
    <property type="entry name" value="GPCR_Rhodpsn"/>
</dbReference>
<dbReference type="FunFam" id="4.10.400.10:FF:000034">
    <property type="entry name" value="Low-density lipoprotein receptor-related protein 2"/>
    <property type="match status" value="1"/>
</dbReference>
<feature type="domain" description="G-protein coupled receptors family 1 profile" evidence="20">
    <location>
        <begin position="1010"/>
        <end position="1264"/>
    </location>
</feature>
<dbReference type="GO" id="GO:0004252">
    <property type="term" value="F:serine-type endopeptidase activity"/>
    <property type="evidence" value="ECO:0007669"/>
    <property type="project" value="InterPro"/>
</dbReference>
<dbReference type="CDD" id="cd00112">
    <property type="entry name" value="LDLa"/>
    <property type="match status" value="3"/>
</dbReference>
<dbReference type="SUPFAM" id="SSF49854">
    <property type="entry name" value="Spermadhesin, CUB domain"/>
    <property type="match status" value="4"/>
</dbReference>
<dbReference type="CDD" id="cd00041">
    <property type="entry name" value="CUB"/>
    <property type="match status" value="4"/>
</dbReference>
<keyword evidence="6 14" id="KW-0378">Hydrolase</keyword>
<keyword evidence="3 16" id="KW-0812">Transmembrane</keyword>
<feature type="disulfide bond" evidence="13">
    <location>
        <begin position="121"/>
        <end position="133"/>
    </location>
</feature>
<keyword evidence="10 13" id="KW-1015">Disulfide bond</keyword>
<comment type="caution">
    <text evidence="22">The sequence shown here is derived from an EMBL/GenBank/DDBJ whole genome shotgun (WGS) entry which is preliminary data.</text>
</comment>
<dbReference type="InterPro" id="IPR018114">
    <property type="entry name" value="TRYPSIN_HIS"/>
</dbReference>
<keyword evidence="5" id="KW-0677">Repeat</keyword>
<dbReference type="SUPFAM" id="SSF81321">
    <property type="entry name" value="Family A G protein-coupled receptor-like"/>
    <property type="match status" value="1"/>
</dbReference>
<dbReference type="FunFam" id="2.40.10.10:FF:000003">
    <property type="entry name" value="Transmembrane serine protease 3"/>
    <property type="match status" value="1"/>
</dbReference>
<feature type="transmembrane region" description="Helical" evidence="16">
    <location>
        <begin position="1151"/>
        <end position="1173"/>
    </location>
</feature>
<dbReference type="Proteomes" id="UP000683360">
    <property type="component" value="Unassembled WGS sequence"/>
</dbReference>
<feature type="signal peptide" evidence="17">
    <location>
        <begin position="1"/>
        <end position="20"/>
    </location>
</feature>
<dbReference type="Pfam" id="PF00089">
    <property type="entry name" value="Trypsin"/>
    <property type="match status" value="1"/>
</dbReference>
<dbReference type="InterPro" id="IPR000859">
    <property type="entry name" value="CUB_dom"/>
</dbReference>
<evidence type="ECO:0000256" key="3">
    <source>
        <dbReference type="ARBA" id="ARBA00022692"/>
    </source>
</evidence>
<dbReference type="Gene3D" id="1.20.1070.10">
    <property type="entry name" value="Rhodopsin 7-helix transmembrane proteins"/>
    <property type="match status" value="1"/>
</dbReference>
<evidence type="ECO:0000313" key="23">
    <source>
        <dbReference type="Proteomes" id="UP000683360"/>
    </source>
</evidence>
<keyword evidence="9 16" id="KW-0472">Membrane</keyword>
<feature type="domain" description="CUB" evidence="18">
    <location>
        <begin position="203"/>
        <end position="316"/>
    </location>
</feature>
<evidence type="ECO:0000259" key="21">
    <source>
        <dbReference type="PROSITE" id="PS50853"/>
    </source>
</evidence>
<feature type="disulfide bond" evidence="13">
    <location>
        <begin position="169"/>
        <end position="187"/>
    </location>
</feature>
<feature type="disulfide bond" evidence="13">
    <location>
        <begin position="140"/>
        <end position="155"/>
    </location>
</feature>
<evidence type="ECO:0000256" key="10">
    <source>
        <dbReference type="ARBA" id="ARBA00023157"/>
    </source>
</evidence>
<feature type="region of interest" description="Disordered" evidence="15">
    <location>
        <begin position="1290"/>
        <end position="1310"/>
    </location>
</feature>
<dbReference type="Gene3D" id="4.10.400.10">
    <property type="entry name" value="Low-density Lipoprotein Receptor"/>
    <property type="match status" value="3"/>
</dbReference>
<evidence type="ECO:0000256" key="15">
    <source>
        <dbReference type="SAM" id="MobiDB-lite"/>
    </source>
</evidence>
<dbReference type="InterPro" id="IPR033116">
    <property type="entry name" value="TRYPSIN_SER"/>
</dbReference>
<dbReference type="SMART" id="SM00020">
    <property type="entry name" value="Tryp_SPc"/>
    <property type="match status" value="1"/>
</dbReference>
<dbReference type="Gene3D" id="2.60.120.290">
    <property type="entry name" value="Spermadhesin, CUB domain"/>
    <property type="match status" value="4"/>
</dbReference>
<dbReference type="InterPro" id="IPR035914">
    <property type="entry name" value="Sperma_CUB_dom_sf"/>
</dbReference>
<evidence type="ECO:0000256" key="8">
    <source>
        <dbReference type="ARBA" id="ARBA00022989"/>
    </source>
</evidence>
<dbReference type="PROSITE" id="PS50240">
    <property type="entry name" value="TRYPSIN_DOM"/>
    <property type="match status" value="1"/>
</dbReference>
<evidence type="ECO:0000256" key="1">
    <source>
        <dbReference type="ARBA" id="ARBA00004370"/>
    </source>
</evidence>
<dbReference type="PROSITE" id="PS50068">
    <property type="entry name" value="LDLRA_2"/>
    <property type="match status" value="3"/>
</dbReference>
<dbReference type="SMART" id="SM00042">
    <property type="entry name" value="CUB"/>
    <property type="match status" value="4"/>
</dbReference>
<dbReference type="SUPFAM" id="SSF57424">
    <property type="entry name" value="LDL receptor-like module"/>
    <property type="match status" value="3"/>
</dbReference>
<dbReference type="EC" id="3.4.21.120" evidence="22"/>
<evidence type="ECO:0000256" key="12">
    <source>
        <dbReference type="PROSITE-ProRule" id="PRU00059"/>
    </source>
</evidence>
<dbReference type="SUPFAM" id="SSF49265">
    <property type="entry name" value="Fibronectin type III"/>
    <property type="match status" value="1"/>
</dbReference>
<feature type="chain" id="PRO_5035833329" evidence="17">
    <location>
        <begin position="21"/>
        <end position="1310"/>
    </location>
</feature>
<evidence type="ECO:0000256" key="16">
    <source>
        <dbReference type="SAM" id="Phobius"/>
    </source>
</evidence>
<dbReference type="GO" id="GO:0016020">
    <property type="term" value="C:membrane"/>
    <property type="evidence" value="ECO:0007669"/>
    <property type="project" value="UniProtKB-SubCell"/>
</dbReference>
<dbReference type="PANTHER" id="PTHR24252:SF7">
    <property type="entry name" value="HYALIN"/>
    <property type="match status" value="1"/>
</dbReference>
<dbReference type="SMART" id="SM00192">
    <property type="entry name" value="LDLa"/>
    <property type="match status" value="3"/>
</dbReference>
<dbReference type="PROSITE" id="PS00134">
    <property type="entry name" value="TRYPSIN_HIS"/>
    <property type="match status" value="1"/>
</dbReference>
<evidence type="ECO:0000256" key="4">
    <source>
        <dbReference type="ARBA" id="ARBA00022729"/>
    </source>
</evidence>
<feature type="domain" description="Fibronectin type-III" evidence="21">
    <location>
        <begin position="22"/>
        <end position="114"/>
    </location>
</feature>
<dbReference type="PROSITE" id="PS00135">
    <property type="entry name" value="TRYPSIN_SER"/>
    <property type="match status" value="1"/>
</dbReference>
<feature type="transmembrane region" description="Helical" evidence="16">
    <location>
        <begin position="1110"/>
        <end position="1131"/>
    </location>
</feature>
<dbReference type="InterPro" id="IPR036055">
    <property type="entry name" value="LDL_receptor-like_sf"/>
</dbReference>
<gene>
    <name evidence="22" type="ORF">MEDL_31199</name>
</gene>
<dbReference type="PROSITE" id="PS50262">
    <property type="entry name" value="G_PROTEIN_RECEP_F1_2"/>
    <property type="match status" value="1"/>
</dbReference>
<name>A0A8S3SAP7_MYTED</name>
<dbReference type="CDD" id="cd00063">
    <property type="entry name" value="FN3"/>
    <property type="match status" value="1"/>
</dbReference>
<evidence type="ECO:0000259" key="19">
    <source>
        <dbReference type="PROSITE" id="PS50240"/>
    </source>
</evidence>
<feature type="domain" description="CUB" evidence="18">
    <location>
        <begin position="590"/>
        <end position="708"/>
    </location>
</feature>
<dbReference type="CDD" id="cd00190">
    <property type="entry name" value="Tryp_SPc"/>
    <property type="match status" value="1"/>
</dbReference>
<organism evidence="22 23">
    <name type="scientific">Mytilus edulis</name>
    <name type="common">Blue mussel</name>
    <dbReference type="NCBI Taxonomy" id="6550"/>
    <lineage>
        <taxon>Eukaryota</taxon>
        <taxon>Metazoa</taxon>
        <taxon>Spiralia</taxon>
        <taxon>Lophotrochozoa</taxon>
        <taxon>Mollusca</taxon>
        <taxon>Bivalvia</taxon>
        <taxon>Autobranchia</taxon>
        <taxon>Pteriomorphia</taxon>
        <taxon>Mytilida</taxon>
        <taxon>Mytiloidea</taxon>
        <taxon>Mytilidae</taxon>
        <taxon>Mytilinae</taxon>
        <taxon>Mytilus</taxon>
    </lineage>
</organism>
<protein>
    <submittedName>
        <fullName evidence="22">OVCH2</fullName>
        <ecNumber evidence="22">3.4.21.120</ecNumber>
    </submittedName>
</protein>
<feature type="disulfide bond" evidence="13">
    <location>
        <begin position="162"/>
        <end position="174"/>
    </location>
</feature>
<feature type="domain" description="CUB" evidence="18">
    <location>
        <begin position="461"/>
        <end position="575"/>
    </location>
</feature>
<evidence type="ECO:0000256" key="6">
    <source>
        <dbReference type="ARBA" id="ARBA00022801"/>
    </source>
</evidence>
<dbReference type="FunFam" id="2.60.120.290:FF:000013">
    <property type="entry name" value="Membrane frizzled-related protein"/>
    <property type="match status" value="2"/>
</dbReference>